<evidence type="ECO:0000256" key="1">
    <source>
        <dbReference type="SAM" id="MobiDB-lite"/>
    </source>
</evidence>
<keyword evidence="2" id="KW-0472">Membrane</keyword>
<dbReference type="InterPro" id="IPR007813">
    <property type="entry name" value="PilN"/>
</dbReference>
<evidence type="ECO:0000256" key="2">
    <source>
        <dbReference type="SAM" id="Phobius"/>
    </source>
</evidence>
<comment type="caution">
    <text evidence="3">The sequence shown here is derived from an EMBL/GenBank/DDBJ whole genome shotgun (WGS) entry which is preliminary data.</text>
</comment>
<dbReference type="Proteomes" id="UP000757890">
    <property type="component" value="Unassembled WGS sequence"/>
</dbReference>
<reference evidence="3" key="1">
    <citation type="submission" date="2020-04" db="EMBL/GenBank/DDBJ databases">
        <title>Deep metagenomics examines the oral microbiome during advanced dental caries in children, revealing novel taxa and co-occurrences with host molecules.</title>
        <authorList>
            <person name="Baker J.L."/>
            <person name="Morton J.T."/>
            <person name="Dinis M."/>
            <person name="Alvarez R."/>
            <person name="Tran N.C."/>
            <person name="Knight R."/>
            <person name="Edlund A."/>
        </authorList>
    </citation>
    <scope>NUCLEOTIDE SEQUENCE</scope>
    <source>
        <strain evidence="3">JCVI_32_bin.14</strain>
    </source>
</reference>
<protein>
    <submittedName>
        <fullName evidence="3">PilN domain-containing protein</fullName>
    </submittedName>
</protein>
<keyword evidence="2" id="KW-0812">Transmembrane</keyword>
<organism evidence="3 4">
    <name type="scientific">Dialister invisus</name>
    <dbReference type="NCBI Taxonomy" id="218538"/>
    <lineage>
        <taxon>Bacteria</taxon>
        <taxon>Bacillati</taxon>
        <taxon>Bacillota</taxon>
        <taxon>Negativicutes</taxon>
        <taxon>Veillonellales</taxon>
        <taxon>Veillonellaceae</taxon>
        <taxon>Dialister</taxon>
    </lineage>
</organism>
<accession>A0A930B8E9</accession>
<feature type="region of interest" description="Disordered" evidence="1">
    <location>
        <begin position="258"/>
        <end position="279"/>
    </location>
</feature>
<sequence length="486" mass="54633">MRLWTEGIVSRVKAFLPAGGRKTVVMAAAGRLWLAEMEKGKYLVKKSAALPKITEESLAEAFSSLSGIGEREIILIYNSSDLHTACRTFPAMTEEELAETMYWEQDRIFGVREDLRLSWKALSEDAAGWTVSLAGVREDSVACWQSAAEKAGRKITRCIPVTAVELPRERRALYLYGKGKSALFLFREEHVQESRILNTADADKKLQVFLRHLSKSYDMEGRDIVFIPMSGGVKEIPFWKNLAEKWREKIKTLSLSDEIESEPDDFTDPADEREAFSEESGEEDHLVKTFACGEEMEEELWTILLPVMEAADGAEMDFLAGKKRKVLPAGEVNWLRAGQGMSALFAAAGILCFILLGYTFLEEREAEAKLAGLSTVRIEMDAERKEREKENQLLSELKSLEENDLRWEQKLVALSECTPQGIVLSEINAGEGTVHITGTADSPVTAMRFQKELEKAWGGKTYIEKQKREPNLKMAAFTLLWKGGQP</sequence>
<proteinExistence type="predicted"/>
<evidence type="ECO:0000313" key="4">
    <source>
        <dbReference type="Proteomes" id="UP000757890"/>
    </source>
</evidence>
<feature type="compositionally biased region" description="Acidic residues" evidence="1">
    <location>
        <begin position="258"/>
        <end position="269"/>
    </location>
</feature>
<evidence type="ECO:0000313" key="3">
    <source>
        <dbReference type="EMBL" id="MBF1129896.1"/>
    </source>
</evidence>
<gene>
    <name evidence="3" type="ORF">HXL70_07640</name>
</gene>
<dbReference type="EMBL" id="JABZMK010000065">
    <property type="protein sequence ID" value="MBF1129896.1"/>
    <property type="molecule type" value="Genomic_DNA"/>
</dbReference>
<keyword evidence="2" id="KW-1133">Transmembrane helix</keyword>
<dbReference type="AlphaFoldDB" id="A0A930B8E9"/>
<name>A0A930B8E9_9FIRM</name>
<dbReference type="Pfam" id="PF05137">
    <property type="entry name" value="PilN"/>
    <property type="match status" value="1"/>
</dbReference>
<feature type="transmembrane region" description="Helical" evidence="2">
    <location>
        <begin position="341"/>
        <end position="361"/>
    </location>
</feature>